<dbReference type="GO" id="GO:0004427">
    <property type="term" value="F:inorganic diphosphate phosphatase activity"/>
    <property type="evidence" value="ECO:0007669"/>
    <property type="project" value="UniProtKB-EC"/>
</dbReference>
<dbReference type="PROSITE" id="PS00387">
    <property type="entry name" value="PPASE"/>
    <property type="match status" value="1"/>
</dbReference>
<comment type="cofactor">
    <cofactor evidence="1">
        <name>Mg(2+)</name>
        <dbReference type="ChEBI" id="CHEBI:18420"/>
    </cofactor>
</comment>
<evidence type="ECO:0000256" key="4">
    <source>
        <dbReference type="ARBA" id="ARBA00022801"/>
    </source>
</evidence>
<evidence type="ECO:0000256" key="1">
    <source>
        <dbReference type="ARBA" id="ARBA00001946"/>
    </source>
</evidence>
<evidence type="ECO:0000313" key="8">
    <source>
        <dbReference type="Proteomes" id="UP000199462"/>
    </source>
</evidence>
<dbReference type="SUPFAM" id="SSF50324">
    <property type="entry name" value="Inorganic pyrophosphatase"/>
    <property type="match status" value="1"/>
</dbReference>
<evidence type="ECO:0000313" key="7">
    <source>
        <dbReference type="EMBL" id="SFR58217.1"/>
    </source>
</evidence>
<sequence length="230" mass="25933">MKRKLLVFVLVAVLFLMNACLQQSQNRKLDTSTYKIKTEIDTVNLLTDVSPIFEDGDVNAIIEIPAGTVDKWELNKSNGKIEWELVDDKPRIVEYLGYPGNYGMIPRTLLSKENGGDGDPLDIIVLGSSIERASIVKCKIIGVLYLLDRGEKDDKLIAIAENSTFYKVNNIAELDEKYNGITEIIELWFSNYKGPNKMISNGFGEKNNALDILKIAINEYQLNKNKVIKK</sequence>
<dbReference type="InterPro" id="IPR036649">
    <property type="entry name" value="Pyrophosphatase_sf"/>
</dbReference>
<keyword evidence="5" id="KW-0460">Magnesium</keyword>
<dbReference type="Proteomes" id="UP000199462">
    <property type="component" value="Unassembled WGS sequence"/>
</dbReference>
<keyword evidence="6" id="KW-0732">Signal</keyword>
<organism evidence="7 8">
    <name type="scientific">Maribacter stanieri</name>
    <dbReference type="NCBI Taxonomy" id="440514"/>
    <lineage>
        <taxon>Bacteria</taxon>
        <taxon>Pseudomonadati</taxon>
        <taxon>Bacteroidota</taxon>
        <taxon>Flavobacteriia</taxon>
        <taxon>Flavobacteriales</taxon>
        <taxon>Flavobacteriaceae</taxon>
        <taxon>Maribacter</taxon>
    </lineage>
</organism>
<dbReference type="EMBL" id="FOYX01000001">
    <property type="protein sequence ID" value="SFR58217.1"/>
    <property type="molecule type" value="Genomic_DNA"/>
</dbReference>
<dbReference type="GO" id="GO:0006796">
    <property type="term" value="P:phosphate-containing compound metabolic process"/>
    <property type="evidence" value="ECO:0007669"/>
    <property type="project" value="InterPro"/>
</dbReference>
<dbReference type="Pfam" id="PF00719">
    <property type="entry name" value="Pyrophosphatase"/>
    <property type="match status" value="1"/>
</dbReference>
<proteinExistence type="predicted"/>
<gene>
    <name evidence="7" type="ORF">SAMN04488010_0801</name>
</gene>
<dbReference type="STRING" id="440514.SAMN04488010_0801"/>
<dbReference type="EC" id="3.6.1.1" evidence="2"/>
<dbReference type="InterPro" id="IPR008162">
    <property type="entry name" value="Pyrophosphatase"/>
</dbReference>
<dbReference type="Gene3D" id="3.90.80.10">
    <property type="entry name" value="Inorganic pyrophosphatase"/>
    <property type="match status" value="1"/>
</dbReference>
<dbReference type="AlphaFoldDB" id="A0A1I6HUW9"/>
<reference evidence="8" key="1">
    <citation type="submission" date="2016-10" db="EMBL/GenBank/DDBJ databases">
        <authorList>
            <person name="Varghese N."/>
            <person name="Submissions S."/>
        </authorList>
    </citation>
    <scope>NUCLEOTIDE SEQUENCE [LARGE SCALE GENOMIC DNA]</scope>
    <source>
        <strain evidence="8">DSM 19891</strain>
    </source>
</reference>
<name>A0A1I6HUW9_9FLAO</name>
<evidence type="ECO:0000256" key="5">
    <source>
        <dbReference type="ARBA" id="ARBA00022842"/>
    </source>
</evidence>
<dbReference type="PANTHER" id="PTHR10286">
    <property type="entry name" value="INORGANIC PYROPHOSPHATASE"/>
    <property type="match status" value="1"/>
</dbReference>
<keyword evidence="3" id="KW-0479">Metal-binding</keyword>
<evidence type="ECO:0000256" key="6">
    <source>
        <dbReference type="SAM" id="SignalP"/>
    </source>
</evidence>
<feature type="signal peptide" evidence="6">
    <location>
        <begin position="1"/>
        <end position="24"/>
    </location>
</feature>
<feature type="chain" id="PRO_5011567529" description="inorganic diphosphatase" evidence="6">
    <location>
        <begin position="25"/>
        <end position="230"/>
    </location>
</feature>
<protein>
    <recommendedName>
        <fullName evidence="2">inorganic diphosphatase</fullName>
        <ecNumber evidence="2">3.6.1.1</ecNumber>
    </recommendedName>
</protein>
<evidence type="ECO:0000256" key="3">
    <source>
        <dbReference type="ARBA" id="ARBA00022723"/>
    </source>
</evidence>
<keyword evidence="8" id="KW-1185">Reference proteome</keyword>
<dbReference type="GO" id="GO:0005737">
    <property type="term" value="C:cytoplasm"/>
    <property type="evidence" value="ECO:0007669"/>
    <property type="project" value="InterPro"/>
</dbReference>
<accession>A0A1I6HUW9</accession>
<dbReference type="RefSeq" id="WP_027065459.1">
    <property type="nucleotide sequence ID" value="NZ_CANMNE010000002.1"/>
</dbReference>
<evidence type="ECO:0000256" key="2">
    <source>
        <dbReference type="ARBA" id="ARBA00012146"/>
    </source>
</evidence>
<dbReference type="GO" id="GO:0000287">
    <property type="term" value="F:magnesium ion binding"/>
    <property type="evidence" value="ECO:0007669"/>
    <property type="project" value="InterPro"/>
</dbReference>
<keyword evidence="4" id="KW-0378">Hydrolase</keyword>